<feature type="non-terminal residue" evidence="2">
    <location>
        <position position="1"/>
    </location>
</feature>
<organism evidence="2">
    <name type="scientific">marine sediment metagenome</name>
    <dbReference type="NCBI Taxonomy" id="412755"/>
    <lineage>
        <taxon>unclassified sequences</taxon>
        <taxon>metagenomes</taxon>
        <taxon>ecological metagenomes</taxon>
    </lineage>
</organism>
<dbReference type="EMBL" id="BARV01025354">
    <property type="protein sequence ID" value="GAI43505.1"/>
    <property type="molecule type" value="Genomic_DNA"/>
</dbReference>
<gene>
    <name evidence="2" type="ORF">S06H3_41189</name>
</gene>
<keyword evidence="1" id="KW-0175">Coiled coil</keyword>
<dbReference type="AlphaFoldDB" id="X1PXD5"/>
<comment type="caution">
    <text evidence="2">The sequence shown here is derived from an EMBL/GenBank/DDBJ whole genome shotgun (WGS) entry which is preliminary data.</text>
</comment>
<feature type="non-terminal residue" evidence="2">
    <location>
        <position position="266"/>
    </location>
</feature>
<feature type="coiled-coil region" evidence="1">
    <location>
        <begin position="63"/>
        <end position="104"/>
    </location>
</feature>
<sequence>EKKQKSLSELQRVKTNLNSMSAILGEISVQMEKLRSERKGAIRYRELNQELGRIRAALLSVRRATCRKKLSRLQQRIKVKEEALQELRDKRRKILEEAGSYDRKVGHIEKLIEEKQNTGMFAEAGKTRERLKLFGEMLNSTAGERARIESEIADLSVRIKKIVPHDERDVSLEKIPLLSSKFENLYERFNALTQTFDSSRSRAGTEKVLQELRGVLDDLRVIFGDFSKHFEQASGLLKGTPSLEKPNEPDTRPQLQHRLISLEAVR</sequence>
<name>X1PXD5_9ZZZZ</name>
<protein>
    <submittedName>
        <fullName evidence="2">Uncharacterized protein</fullName>
    </submittedName>
</protein>
<evidence type="ECO:0000313" key="2">
    <source>
        <dbReference type="EMBL" id="GAI43505.1"/>
    </source>
</evidence>
<evidence type="ECO:0000256" key="1">
    <source>
        <dbReference type="SAM" id="Coils"/>
    </source>
</evidence>
<accession>X1PXD5</accession>
<proteinExistence type="predicted"/>
<reference evidence="2" key="1">
    <citation type="journal article" date="2014" name="Front. Microbiol.">
        <title>High frequency of phylogenetically diverse reductive dehalogenase-homologous genes in deep subseafloor sedimentary metagenomes.</title>
        <authorList>
            <person name="Kawai M."/>
            <person name="Futagami T."/>
            <person name="Toyoda A."/>
            <person name="Takaki Y."/>
            <person name="Nishi S."/>
            <person name="Hori S."/>
            <person name="Arai W."/>
            <person name="Tsubouchi T."/>
            <person name="Morono Y."/>
            <person name="Uchiyama I."/>
            <person name="Ito T."/>
            <person name="Fujiyama A."/>
            <person name="Inagaki F."/>
            <person name="Takami H."/>
        </authorList>
    </citation>
    <scope>NUCLEOTIDE SEQUENCE</scope>
    <source>
        <strain evidence="2">Expedition CK06-06</strain>
    </source>
</reference>